<gene>
    <name evidence="9" type="ORF">BLA18109_03874</name>
</gene>
<evidence type="ECO:0000313" key="10">
    <source>
        <dbReference type="Proteomes" id="UP000494260"/>
    </source>
</evidence>
<evidence type="ECO:0000256" key="2">
    <source>
        <dbReference type="ARBA" id="ARBA00010790"/>
    </source>
</evidence>
<reference evidence="9 10" key="1">
    <citation type="submission" date="2019-09" db="EMBL/GenBank/DDBJ databases">
        <authorList>
            <person name="Depoorter E."/>
        </authorList>
    </citation>
    <scope>NUCLEOTIDE SEQUENCE [LARGE SCALE GENOMIC DNA]</scope>
    <source>
        <strain evidence="9">R-18109</strain>
    </source>
</reference>
<dbReference type="Pfam" id="PF00732">
    <property type="entry name" value="GMC_oxred_N"/>
    <property type="match status" value="1"/>
</dbReference>
<dbReference type="RefSeq" id="WP_174951914.1">
    <property type="nucleotide sequence ID" value="NZ_CABVQH010000012.1"/>
</dbReference>
<comment type="similarity">
    <text evidence="2 7">Belongs to the GMC oxidoreductase family.</text>
</comment>
<dbReference type="GO" id="GO:0019285">
    <property type="term" value="P:glycine betaine biosynthetic process from choline"/>
    <property type="evidence" value="ECO:0007669"/>
    <property type="project" value="TreeGrafter"/>
</dbReference>
<evidence type="ECO:0000256" key="7">
    <source>
        <dbReference type="RuleBase" id="RU003968"/>
    </source>
</evidence>
<feature type="binding site" evidence="6">
    <location>
        <position position="85"/>
    </location>
    <ligand>
        <name>FAD</name>
        <dbReference type="ChEBI" id="CHEBI:57692"/>
    </ligand>
</feature>
<dbReference type="Proteomes" id="UP000494260">
    <property type="component" value="Unassembled WGS sequence"/>
</dbReference>
<evidence type="ECO:0000259" key="8">
    <source>
        <dbReference type="PROSITE" id="PS00623"/>
    </source>
</evidence>
<evidence type="ECO:0000256" key="1">
    <source>
        <dbReference type="ARBA" id="ARBA00001974"/>
    </source>
</evidence>
<dbReference type="InterPro" id="IPR007867">
    <property type="entry name" value="GMC_OxRtase_C"/>
</dbReference>
<dbReference type="Gene3D" id="3.30.560.10">
    <property type="entry name" value="Glucose Oxidase, domain 3"/>
    <property type="match status" value="1"/>
</dbReference>
<keyword evidence="3 7" id="KW-0285">Flavoprotein</keyword>
<organism evidence="9 10">
    <name type="scientific">Burkholderia lata (strain ATCC 17760 / DSM 23089 / LMG 22485 / NCIMB 9086 / R18194 / 383)</name>
    <dbReference type="NCBI Taxonomy" id="482957"/>
    <lineage>
        <taxon>Bacteria</taxon>
        <taxon>Pseudomonadati</taxon>
        <taxon>Pseudomonadota</taxon>
        <taxon>Betaproteobacteria</taxon>
        <taxon>Burkholderiales</taxon>
        <taxon>Burkholderiaceae</taxon>
        <taxon>Burkholderia</taxon>
        <taxon>Burkholderia cepacia complex</taxon>
    </lineage>
</organism>
<dbReference type="InterPro" id="IPR036188">
    <property type="entry name" value="FAD/NAD-bd_sf"/>
</dbReference>
<dbReference type="GO" id="GO:0008812">
    <property type="term" value="F:choline dehydrogenase activity"/>
    <property type="evidence" value="ECO:0007669"/>
    <property type="project" value="TreeGrafter"/>
</dbReference>
<dbReference type="InterPro" id="IPR000172">
    <property type="entry name" value="GMC_OxRdtase_N"/>
</dbReference>
<feature type="binding site" evidence="6">
    <location>
        <position position="512"/>
    </location>
    <ligand>
        <name>FAD</name>
        <dbReference type="ChEBI" id="CHEBI:57692"/>
    </ligand>
</feature>
<dbReference type="InterPro" id="IPR012132">
    <property type="entry name" value="GMC_OxRdtase"/>
</dbReference>
<dbReference type="AlphaFoldDB" id="A0A6P2WA45"/>
<evidence type="ECO:0000256" key="5">
    <source>
        <dbReference type="ARBA" id="ARBA00023027"/>
    </source>
</evidence>
<dbReference type="PANTHER" id="PTHR11552:SF147">
    <property type="entry name" value="CHOLINE DEHYDROGENASE, MITOCHONDRIAL"/>
    <property type="match status" value="1"/>
</dbReference>
<dbReference type="SUPFAM" id="SSF54373">
    <property type="entry name" value="FAD-linked reductases, C-terminal domain"/>
    <property type="match status" value="1"/>
</dbReference>
<accession>A0A6P2WA45</accession>
<evidence type="ECO:0000313" key="9">
    <source>
        <dbReference type="EMBL" id="VWC90484.1"/>
    </source>
</evidence>
<dbReference type="SUPFAM" id="SSF51905">
    <property type="entry name" value="FAD/NAD(P)-binding domain"/>
    <property type="match status" value="1"/>
</dbReference>
<dbReference type="PROSITE" id="PS51257">
    <property type="entry name" value="PROKAR_LIPOPROTEIN"/>
    <property type="match status" value="1"/>
</dbReference>
<dbReference type="Gene3D" id="3.50.50.60">
    <property type="entry name" value="FAD/NAD(P)-binding domain"/>
    <property type="match status" value="1"/>
</dbReference>
<dbReference type="Pfam" id="PF05199">
    <property type="entry name" value="GMC_oxred_C"/>
    <property type="match status" value="1"/>
</dbReference>
<keyword evidence="5" id="KW-0520">NAD</keyword>
<feature type="domain" description="Glucose-methanol-choline oxidoreductase N-terminal" evidence="8">
    <location>
        <begin position="83"/>
        <end position="106"/>
    </location>
</feature>
<comment type="cofactor">
    <cofactor evidence="1 6">
        <name>FAD</name>
        <dbReference type="ChEBI" id="CHEBI:57692"/>
    </cofactor>
</comment>
<sequence length="560" mass="60923">MKTDTYDYVIVGAGSAGCALAYRLGEDPNLRILVIEAGKQDRSPYIKVPLTWGQILKNRLFDWGYFTEPEAGMDGRRIECARGKVVGGSSSINGMAYARGAREDYEGWADEFGLTDWSYDAVLPYFKRSEAWERGESALRGGRGPLTVIRLDYRDPLVGGFLDATRACGYPENDDYNGVSVEGFGPMQATIRNGLRCSAAVAYLRPALARGNVTLVTGALAKRIVLDTDRGAPRAIAIEYRRGESDYRADAHREVILCGGVINSPQLLMLSGIGAADSLRTHGIASKVELPGVGANLHDHIVFDLRWSRKEPGPLHRMMRADRIAFDVVRTFAGGNGFSSTIPAAALGLVRSQPHLPLPDVQLILAAGAMNAAPYFEPFKRAYADSFAIKGIFLTPESRGRVSLKSADPAEHARIEQNFLATENDRIAAREMFRRMREIGAQAGLRPFIDAEIAPGPQVQSDADVDAFIRRIAITLHHPVGTCRMGRDDDPAAVVDTQMRVRGVAGLRVVDGSAIPRIIRGPTNALIMMMAERAADFMTGKAVPVPQAQAQAQARATARI</sequence>
<name>A0A6P2WA45_BURL3</name>
<dbReference type="PIRSF" id="PIRSF000137">
    <property type="entry name" value="Alcohol_oxidase"/>
    <property type="match status" value="1"/>
</dbReference>
<evidence type="ECO:0000256" key="6">
    <source>
        <dbReference type="PIRSR" id="PIRSR000137-2"/>
    </source>
</evidence>
<keyword evidence="4 6" id="KW-0274">FAD</keyword>
<evidence type="ECO:0000256" key="3">
    <source>
        <dbReference type="ARBA" id="ARBA00022630"/>
    </source>
</evidence>
<evidence type="ECO:0000256" key="4">
    <source>
        <dbReference type="ARBA" id="ARBA00022827"/>
    </source>
</evidence>
<dbReference type="EMBL" id="CABVQH010000012">
    <property type="protein sequence ID" value="VWC90484.1"/>
    <property type="molecule type" value="Genomic_DNA"/>
</dbReference>
<dbReference type="GO" id="GO:0050660">
    <property type="term" value="F:flavin adenine dinucleotide binding"/>
    <property type="evidence" value="ECO:0007669"/>
    <property type="project" value="InterPro"/>
</dbReference>
<protein>
    <submittedName>
        <fullName evidence="9">Dehydrogenase</fullName>
    </submittedName>
</protein>
<proteinExistence type="inferred from homology"/>
<dbReference type="PROSITE" id="PS00623">
    <property type="entry name" value="GMC_OXRED_1"/>
    <property type="match status" value="1"/>
</dbReference>
<dbReference type="PANTHER" id="PTHR11552">
    <property type="entry name" value="GLUCOSE-METHANOL-CHOLINE GMC OXIDOREDUCTASE"/>
    <property type="match status" value="1"/>
</dbReference>
<dbReference type="GO" id="GO:0016020">
    <property type="term" value="C:membrane"/>
    <property type="evidence" value="ECO:0007669"/>
    <property type="project" value="TreeGrafter"/>
</dbReference>